<organism evidence="4 5">
    <name type="scientific">Thermostichus vulcanus str. 'Rupite'</name>
    <dbReference type="NCBI Taxonomy" id="2813851"/>
    <lineage>
        <taxon>Bacteria</taxon>
        <taxon>Bacillati</taxon>
        <taxon>Cyanobacteriota</taxon>
        <taxon>Cyanophyceae</taxon>
        <taxon>Thermostichales</taxon>
        <taxon>Thermostichaceae</taxon>
        <taxon>Thermostichus</taxon>
    </lineage>
</organism>
<dbReference type="SUPFAM" id="SSF52172">
    <property type="entry name" value="CheY-like"/>
    <property type="match status" value="1"/>
</dbReference>
<dbReference type="RefSeq" id="WP_244348767.1">
    <property type="nucleotide sequence ID" value="NZ_JAFIRA010000002.1"/>
</dbReference>
<gene>
    <name evidence="4" type="ORF">JX360_01795</name>
</gene>
<dbReference type="Pfam" id="PF00072">
    <property type="entry name" value="Response_reg"/>
    <property type="match status" value="1"/>
</dbReference>
<dbReference type="Proteomes" id="UP000830835">
    <property type="component" value="Unassembled WGS sequence"/>
</dbReference>
<feature type="domain" description="Response regulatory" evidence="3">
    <location>
        <begin position="254"/>
        <end position="370"/>
    </location>
</feature>
<dbReference type="Gene3D" id="3.40.50.2300">
    <property type="match status" value="1"/>
</dbReference>
<comment type="caution">
    <text evidence="4">The sequence shown here is derived from an EMBL/GenBank/DDBJ whole genome shotgun (WGS) entry which is preliminary data.</text>
</comment>
<name>A0ABT0C7F6_THEVL</name>
<accession>A0ABT0C7F6</accession>
<dbReference type="PANTHER" id="PTHR44591">
    <property type="entry name" value="STRESS RESPONSE REGULATOR PROTEIN 1"/>
    <property type="match status" value="1"/>
</dbReference>
<feature type="modified residue" description="4-aspartylphosphate" evidence="2">
    <location>
        <position position="303"/>
    </location>
</feature>
<evidence type="ECO:0000256" key="1">
    <source>
        <dbReference type="ARBA" id="ARBA00022553"/>
    </source>
</evidence>
<dbReference type="InterPro" id="IPR011006">
    <property type="entry name" value="CheY-like_superfamily"/>
</dbReference>
<dbReference type="Pfam" id="PF14332">
    <property type="entry name" value="DUF4388"/>
    <property type="match status" value="1"/>
</dbReference>
<evidence type="ECO:0000313" key="5">
    <source>
        <dbReference type="Proteomes" id="UP000830835"/>
    </source>
</evidence>
<dbReference type="PIRSF" id="PIRSF005897">
    <property type="entry name" value="RR_PatA"/>
    <property type="match status" value="1"/>
</dbReference>
<dbReference type="InterPro" id="IPR001789">
    <property type="entry name" value="Sig_transdc_resp-reg_receiver"/>
</dbReference>
<keyword evidence="5" id="KW-1185">Reference proteome</keyword>
<protein>
    <submittedName>
        <fullName evidence="4">DUF4388 domain-containing protein</fullName>
    </submittedName>
</protein>
<evidence type="ECO:0000313" key="4">
    <source>
        <dbReference type="EMBL" id="MCJ2541647.1"/>
    </source>
</evidence>
<dbReference type="InterPro" id="IPR050595">
    <property type="entry name" value="Bact_response_regulator"/>
</dbReference>
<proteinExistence type="predicted"/>
<dbReference type="SMART" id="SM00448">
    <property type="entry name" value="REC"/>
    <property type="match status" value="1"/>
</dbReference>
<dbReference type="PROSITE" id="PS50110">
    <property type="entry name" value="RESPONSE_REGULATORY"/>
    <property type="match status" value="1"/>
</dbReference>
<dbReference type="PANTHER" id="PTHR44591:SF3">
    <property type="entry name" value="RESPONSE REGULATORY DOMAIN-CONTAINING PROTEIN"/>
    <property type="match status" value="1"/>
</dbReference>
<dbReference type="InterPro" id="IPR024186">
    <property type="entry name" value="Sig_transdc_resp-reg_PatA"/>
</dbReference>
<dbReference type="InterPro" id="IPR025497">
    <property type="entry name" value="PatA-like_N"/>
</dbReference>
<evidence type="ECO:0000259" key="3">
    <source>
        <dbReference type="PROSITE" id="PS50110"/>
    </source>
</evidence>
<dbReference type="EMBL" id="JAFIRA010000002">
    <property type="protein sequence ID" value="MCJ2541647.1"/>
    <property type="molecule type" value="Genomic_DNA"/>
</dbReference>
<evidence type="ECO:0000256" key="2">
    <source>
        <dbReference type="PROSITE-ProRule" id="PRU00169"/>
    </source>
</evidence>
<sequence>MQGKLQEIDIRSILQLIELGQRTGELFVEASPSAYWFVFFLNGRIIYASDTEGNITRLRDYLHRFKVEAALDQIQIPHKAAVNAPEYNRLWALLENHKLNPNQGKQILLSMVREVLFDLLSLHHGSFIFEAGSPLAPQLTTFPVTPLLTEIVTQVQEWKKLYPYIQTPNQAPTILNPTPLQQNLPAPVFKALSEWSNGKTSIRQMGRYLGRDTLTVAKAIYPYVRQGAIQLSEPILIAEPKPSRPLSLSGKPSHILCIDDSMAIQKNVEFILQNEGYQVTTIGNPLKALGQVFLLNPDMILCDVAMPKLDGYELCAMLRKSSQFRQTPMIMLTGKDGFTDRIKARMAGANEFLSKPFSEKELLTIVESYVGPPPKRGPSE</sequence>
<keyword evidence="1 2" id="KW-0597">Phosphoprotein</keyword>
<reference evidence="4" key="1">
    <citation type="submission" date="2021-02" db="EMBL/GenBank/DDBJ databases">
        <title>The CRISPR/cas machinery reduction and long-range gene transfer in the hot spring cyanobacterium Synechococcus.</title>
        <authorList>
            <person name="Dvorak P."/>
            <person name="Jahodarova E."/>
            <person name="Hasler P."/>
            <person name="Poulickova A."/>
        </authorList>
    </citation>
    <scope>NUCLEOTIDE SEQUENCE</scope>
    <source>
        <strain evidence="4">Rupite</strain>
    </source>
</reference>